<name>A0AAU8EWW7_9MICC</name>
<evidence type="ECO:0000256" key="7">
    <source>
        <dbReference type="SAM" id="Phobius"/>
    </source>
</evidence>
<evidence type="ECO:0000256" key="2">
    <source>
        <dbReference type="ARBA" id="ARBA00022448"/>
    </source>
</evidence>
<comment type="subcellular location">
    <subcellularLocation>
        <location evidence="1">Cell membrane</location>
        <topology evidence="1">Multi-pass membrane protein</topology>
    </subcellularLocation>
</comment>
<protein>
    <submittedName>
        <fullName evidence="9">MFS transporter</fullName>
    </submittedName>
</protein>
<dbReference type="InterPro" id="IPR011701">
    <property type="entry name" value="MFS"/>
</dbReference>
<dbReference type="RefSeq" id="WP_353713657.1">
    <property type="nucleotide sequence ID" value="NZ_CP159280.1"/>
</dbReference>
<keyword evidence="5 7" id="KW-1133">Transmembrane helix</keyword>
<dbReference type="EMBL" id="CP159280">
    <property type="protein sequence ID" value="XCH13979.1"/>
    <property type="molecule type" value="Genomic_DNA"/>
</dbReference>
<dbReference type="InterPro" id="IPR020846">
    <property type="entry name" value="MFS_dom"/>
</dbReference>
<accession>A0AAU8EWW7</accession>
<dbReference type="InterPro" id="IPR036259">
    <property type="entry name" value="MFS_trans_sf"/>
</dbReference>
<evidence type="ECO:0000256" key="5">
    <source>
        <dbReference type="ARBA" id="ARBA00022989"/>
    </source>
</evidence>
<evidence type="ECO:0000256" key="1">
    <source>
        <dbReference type="ARBA" id="ARBA00004651"/>
    </source>
</evidence>
<evidence type="ECO:0000259" key="8">
    <source>
        <dbReference type="PROSITE" id="PS50850"/>
    </source>
</evidence>
<proteinExistence type="predicted"/>
<dbReference type="PROSITE" id="PS50850">
    <property type="entry name" value="MFS"/>
    <property type="match status" value="1"/>
</dbReference>
<feature type="domain" description="Major facilitator superfamily (MFS) profile" evidence="8">
    <location>
        <begin position="21"/>
        <end position="429"/>
    </location>
</feature>
<geneLocation type="plasmid" evidence="9">
    <name>unnamed</name>
</geneLocation>
<feature type="transmembrane region" description="Helical" evidence="7">
    <location>
        <begin position="337"/>
        <end position="356"/>
    </location>
</feature>
<gene>
    <name evidence="9" type="ORF">ABRP34_23040</name>
</gene>
<organism evidence="9">
    <name type="scientific">Arthrobacter sp. K5</name>
    <dbReference type="NCBI Taxonomy" id="2839623"/>
    <lineage>
        <taxon>Bacteria</taxon>
        <taxon>Bacillati</taxon>
        <taxon>Actinomycetota</taxon>
        <taxon>Actinomycetes</taxon>
        <taxon>Micrococcales</taxon>
        <taxon>Micrococcaceae</taxon>
        <taxon>Arthrobacter</taxon>
    </lineage>
</organism>
<keyword evidence="4 7" id="KW-0812">Transmembrane</keyword>
<feature type="transmembrane region" description="Helical" evidence="7">
    <location>
        <begin position="92"/>
        <end position="111"/>
    </location>
</feature>
<keyword evidence="2" id="KW-0813">Transport</keyword>
<keyword evidence="6 7" id="KW-0472">Membrane</keyword>
<evidence type="ECO:0000256" key="3">
    <source>
        <dbReference type="ARBA" id="ARBA00022475"/>
    </source>
</evidence>
<dbReference type="GO" id="GO:0005886">
    <property type="term" value="C:plasma membrane"/>
    <property type="evidence" value="ECO:0007669"/>
    <property type="project" value="UniProtKB-SubCell"/>
</dbReference>
<sequence length="449" mass="47954">MSSTSTTQVRSGPTRGELFRVRVASGIGTTIEWYLSFSYIAAAGLIFSHQYFGTLGPNALIVSLGSVAASFIASPLGGLIAGHFGDRKGRKATLVATLALMGVASLGIGLLPTYDQIGIAAPILLVVFRFMQGLSTGGEWGGAALMSIEYAPAKRRGFYGVFSQIGTPAGLVLSTLVFFLVQISISPEQFTAWGWRVPFFLSVVLVFIGLKIRTAIGESPVFAEIRENETEVRVPLKEAFQHHSWQMCLAGGAFVANIAVGYIFIGYLPAYAYNSRGMDPAAVNLVLMVAAMVWIAFTVLGGQLSDKYGRRKTMWWFYLAMGLWSVPTFLLVDTGSIAAFALAVVVLAATLGASYGPQSALFAELFPPRLRYTAASLPYAVGGIVGGAFAPALCEWLLQTTGNSTSIAGYMIFFVVVSLISIIILKNSYFVGFADENFRGSKAVSNSSS</sequence>
<feature type="transmembrane region" description="Helical" evidence="7">
    <location>
        <begin position="21"/>
        <end position="47"/>
    </location>
</feature>
<keyword evidence="9" id="KW-0614">Plasmid</keyword>
<evidence type="ECO:0000256" key="4">
    <source>
        <dbReference type="ARBA" id="ARBA00022692"/>
    </source>
</evidence>
<dbReference type="GO" id="GO:0022857">
    <property type="term" value="F:transmembrane transporter activity"/>
    <property type="evidence" value="ECO:0007669"/>
    <property type="project" value="InterPro"/>
</dbReference>
<dbReference type="AlphaFoldDB" id="A0AAU8EWW7"/>
<feature type="transmembrane region" description="Helical" evidence="7">
    <location>
        <begin position="59"/>
        <end position="80"/>
    </location>
</feature>
<dbReference type="PANTHER" id="PTHR43045">
    <property type="entry name" value="SHIKIMATE TRANSPORTER"/>
    <property type="match status" value="1"/>
</dbReference>
<evidence type="ECO:0000256" key="6">
    <source>
        <dbReference type="ARBA" id="ARBA00023136"/>
    </source>
</evidence>
<dbReference type="PANTHER" id="PTHR43045:SF1">
    <property type="entry name" value="SHIKIMATE TRANSPORTER"/>
    <property type="match status" value="1"/>
</dbReference>
<feature type="transmembrane region" description="Helical" evidence="7">
    <location>
        <begin position="117"/>
        <end position="137"/>
    </location>
</feature>
<evidence type="ECO:0000313" key="9">
    <source>
        <dbReference type="EMBL" id="XCH13979.1"/>
    </source>
</evidence>
<feature type="transmembrane region" description="Helical" evidence="7">
    <location>
        <begin position="313"/>
        <end position="331"/>
    </location>
</feature>
<dbReference type="CDD" id="cd17369">
    <property type="entry name" value="MFS_ShiA_like"/>
    <property type="match status" value="1"/>
</dbReference>
<feature type="transmembrane region" description="Helical" evidence="7">
    <location>
        <begin position="377"/>
        <end position="398"/>
    </location>
</feature>
<dbReference type="Pfam" id="PF07690">
    <property type="entry name" value="MFS_1"/>
    <property type="match status" value="1"/>
</dbReference>
<feature type="transmembrane region" description="Helical" evidence="7">
    <location>
        <begin position="404"/>
        <end position="425"/>
    </location>
</feature>
<reference evidence="9" key="1">
    <citation type="submission" date="2024-06" db="EMBL/GenBank/DDBJ databases">
        <title>Biodegradation of dimethachlon by Arthrobacter sp. K5: mechanistic insights and ecological implications.</title>
        <authorList>
            <person name="Hu S."/>
            <person name="Lu P."/>
        </authorList>
    </citation>
    <scope>NUCLEOTIDE SEQUENCE</scope>
    <source>
        <strain evidence="9">K5</strain>
        <plasmid evidence="9">unnamed</plasmid>
    </source>
</reference>
<feature type="transmembrane region" description="Helical" evidence="7">
    <location>
        <begin position="281"/>
        <end position="301"/>
    </location>
</feature>
<feature type="transmembrane region" description="Helical" evidence="7">
    <location>
        <begin position="193"/>
        <end position="210"/>
    </location>
</feature>
<keyword evidence="3" id="KW-1003">Cell membrane</keyword>
<dbReference type="SUPFAM" id="SSF103473">
    <property type="entry name" value="MFS general substrate transporter"/>
    <property type="match status" value="1"/>
</dbReference>
<feature type="transmembrane region" description="Helical" evidence="7">
    <location>
        <begin position="158"/>
        <end position="181"/>
    </location>
</feature>
<feature type="transmembrane region" description="Helical" evidence="7">
    <location>
        <begin position="247"/>
        <end position="269"/>
    </location>
</feature>
<dbReference type="Gene3D" id="1.20.1250.20">
    <property type="entry name" value="MFS general substrate transporter like domains"/>
    <property type="match status" value="2"/>
</dbReference>